<proteinExistence type="predicted"/>
<name>A0A7G9YEM2_9EURY</name>
<feature type="transmembrane region" description="Helical" evidence="1">
    <location>
        <begin position="376"/>
        <end position="396"/>
    </location>
</feature>
<dbReference type="PANTHER" id="PTHR35902">
    <property type="entry name" value="S-LAYER DOMAIN-LIKE PROTEIN-RELATED"/>
    <property type="match status" value="1"/>
</dbReference>
<keyword evidence="1" id="KW-1133">Transmembrane helix</keyword>
<sequence>MQDKTRSVLSVLALFTILTILAAPAEALSVRLTKYDPYPANTGEYVTVWIKIENPGLGGPSEDVKLRLVPEYPFSLEPGDTGIEEIGKLSMNDYAMFDFRLRVDDNAIDGKNILKVEYMESIDSEWSETELAIEVESDKVDFEIADIDSVPLRLKPGDDDAKIMVTIQNIGDGDAECVKSRLTLPPGFNASDSYSDIANIGTVAADASSNATFHIDIDESVHPGEQIATIVISYMDKDSDEYREETLDLRIPIKNTPLFEIVSSEITPGTIMVGDMVTLKMQIANTGSEEGENVRARAMLKSEQPFDFSNGEAFDYVGNLDVGETGEAVLSFDVEDDAALKTYLLDIEIRCVEDEDVHLFDKKVPIEVVNAKPSNLIPIFVGGAVLMLLYLGYRFAWSKRRQ</sequence>
<evidence type="ECO:0008006" key="3">
    <source>
        <dbReference type="Google" id="ProtNLM"/>
    </source>
</evidence>
<dbReference type="EMBL" id="MT631190">
    <property type="protein sequence ID" value="QNO46456.1"/>
    <property type="molecule type" value="Genomic_DNA"/>
</dbReference>
<reference evidence="2" key="1">
    <citation type="submission" date="2020-06" db="EMBL/GenBank/DDBJ databases">
        <title>Unique genomic features of the anaerobic methanotrophic archaea.</title>
        <authorList>
            <person name="Chadwick G.L."/>
            <person name="Skennerton C.T."/>
            <person name="Laso-Perez R."/>
            <person name="Leu A.O."/>
            <person name="Speth D.R."/>
            <person name="Yu H."/>
            <person name="Morgan-Lang C."/>
            <person name="Hatzenpichler R."/>
            <person name="Goudeau D."/>
            <person name="Malmstrom R."/>
            <person name="Brazelton W.J."/>
            <person name="Woyke T."/>
            <person name="Hallam S.J."/>
            <person name="Tyson G.W."/>
            <person name="Wegener G."/>
            <person name="Boetius A."/>
            <person name="Orphan V."/>
        </authorList>
    </citation>
    <scope>NUCLEOTIDE SEQUENCE</scope>
</reference>
<organism evidence="2">
    <name type="scientific">Candidatus Methanogaster sp. ANME-2c ERB4</name>
    <dbReference type="NCBI Taxonomy" id="2759911"/>
    <lineage>
        <taxon>Archaea</taxon>
        <taxon>Methanobacteriati</taxon>
        <taxon>Methanobacteriota</taxon>
        <taxon>Stenosarchaea group</taxon>
        <taxon>Methanomicrobia</taxon>
        <taxon>Methanosarcinales</taxon>
        <taxon>ANME-2 cluster</taxon>
        <taxon>Candidatus Methanogasteraceae</taxon>
        <taxon>Candidatus Methanogaster</taxon>
    </lineage>
</organism>
<evidence type="ECO:0000256" key="1">
    <source>
        <dbReference type="SAM" id="Phobius"/>
    </source>
</evidence>
<dbReference type="PANTHER" id="PTHR35902:SF3">
    <property type="entry name" value="NPCBM-ASSOCIATED, NEW3 DOMAIN OF ALPHA-GALACTOSIDASE"/>
    <property type="match status" value="1"/>
</dbReference>
<protein>
    <recommendedName>
        <fullName evidence="3">CARDB domain-containing protein</fullName>
    </recommendedName>
</protein>
<keyword evidence="1" id="KW-0812">Transmembrane</keyword>
<gene>
    <name evidence="2" type="ORF">KCGBEFIM_00031</name>
</gene>
<dbReference type="AlphaFoldDB" id="A0A7G9YEM2"/>
<keyword evidence="1" id="KW-0472">Membrane</keyword>
<accession>A0A7G9YEM2</accession>
<evidence type="ECO:0000313" key="2">
    <source>
        <dbReference type="EMBL" id="QNO46456.1"/>
    </source>
</evidence>